<protein>
    <submittedName>
        <fullName evidence="2">Heavy metal tolerance protein</fullName>
    </submittedName>
</protein>
<dbReference type="RefSeq" id="WP_158705824.1">
    <property type="nucleotide sequence ID" value="NZ_DF968064.1"/>
</dbReference>
<feature type="compositionally biased region" description="Basic and acidic residues" evidence="1">
    <location>
        <begin position="1"/>
        <end position="27"/>
    </location>
</feature>
<evidence type="ECO:0000313" key="2">
    <source>
        <dbReference type="EMBL" id="GAP02766.1"/>
    </source>
</evidence>
<dbReference type="STRING" id="220714.SAMN05660469_0705"/>
<accession>A0A3F3GTG7</accession>
<name>A0A3F3GTG7_9LACO</name>
<reference evidence="2 3" key="1">
    <citation type="journal article" date="2015" name="BMC Genomics">
        <title>Comparative genomics of Fructobacillus spp. and Leuconostoc spp. reveals niche-specific evolution of Fructobacillus spp.</title>
        <authorList>
            <person name="Endo A."/>
            <person name="Tanizawa Y."/>
            <person name="Tanaka N."/>
            <person name="Maeno S."/>
            <person name="Kumar H."/>
            <person name="Shiwa Y."/>
            <person name="Okada S."/>
            <person name="Yoshikawa H."/>
            <person name="Dicks L."/>
            <person name="Nakagawa J."/>
            <person name="Arita M."/>
        </authorList>
    </citation>
    <scope>NUCLEOTIDE SEQUENCE [LARGE SCALE GENOMIC DNA]</scope>
    <source>
        <strain evidence="2 3">DSM 15468</strain>
    </source>
</reference>
<dbReference type="AlphaFoldDB" id="A0A3F3GTG7"/>
<proteinExistence type="predicted"/>
<dbReference type="Proteomes" id="UP000061227">
    <property type="component" value="Unassembled WGS sequence"/>
</dbReference>
<organism evidence="2 3">
    <name type="scientific">Fructobacillus pseudoficulneus</name>
    <dbReference type="NCBI Taxonomy" id="220714"/>
    <lineage>
        <taxon>Bacteria</taxon>
        <taxon>Bacillati</taxon>
        <taxon>Bacillota</taxon>
        <taxon>Bacilli</taxon>
        <taxon>Lactobacillales</taxon>
        <taxon>Lactobacillaceae</taxon>
        <taxon>Fructobacillus</taxon>
    </lineage>
</organism>
<evidence type="ECO:0000313" key="3">
    <source>
        <dbReference type="Proteomes" id="UP000061227"/>
    </source>
</evidence>
<feature type="compositionally biased region" description="Basic and acidic residues" evidence="1">
    <location>
        <begin position="33"/>
        <end position="45"/>
    </location>
</feature>
<sequence length="45" mass="5348">MEEKHEFEAADAREVENAKRKDERLAKQAEFSKSSHESREKLDEK</sequence>
<gene>
    <name evidence="2" type="ORF">FPFC_022160</name>
</gene>
<feature type="region of interest" description="Disordered" evidence="1">
    <location>
        <begin position="1"/>
        <end position="45"/>
    </location>
</feature>
<dbReference type="EMBL" id="DF968064">
    <property type="protein sequence ID" value="GAP02766.1"/>
    <property type="molecule type" value="Genomic_DNA"/>
</dbReference>
<dbReference type="OrthoDB" id="2152020at2"/>
<evidence type="ECO:0000256" key="1">
    <source>
        <dbReference type="SAM" id="MobiDB-lite"/>
    </source>
</evidence>
<keyword evidence="3" id="KW-1185">Reference proteome</keyword>